<dbReference type="InterPro" id="IPR050493">
    <property type="entry name" value="FAD-dep_Monooxygenase_BioMet"/>
</dbReference>
<name>A0A8H7N5Y7_BIOOC</name>
<evidence type="ECO:0000256" key="3">
    <source>
        <dbReference type="ARBA" id="ARBA00022827"/>
    </source>
</evidence>
<organism evidence="8 9">
    <name type="scientific">Bionectria ochroleuca</name>
    <name type="common">Gliocladium roseum</name>
    <dbReference type="NCBI Taxonomy" id="29856"/>
    <lineage>
        <taxon>Eukaryota</taxon>
        <taxon>Fungi</taxon>
        <taxon>Dikarya</taxon>
        <taxon>Ascomycota</taxon>
        <taxon>Pezizomycotina</taxon>
        <taxon>Sordariomycetes</taxon>
        <taxon>Hypocreomycetidae</taxon>
        <taxon>Hypocreales</taxon>
        <taxon>Bionectriaceae</taxon>
        <taxon>Clonostachys</taxon>
    </lineage>
</organism>
<reference evidence="8" key="1">
    <citation type="submission" date="2020-10" db="EMBL/GenBank/DDBJ databases">
        <title>High-Quality Genome Resource of Clonostachys rosea strain S41 by Oxford Nanopore Long-Read Sequencing.</title>
        <authorList>
            <person name="Wang H."/>
        </authorList>
    </citation>
    <scope>NUCLEOTIDE SEQUENCE</scope>
    <source>
        <strain evidence="8">S41</strain>
    </source>
</reference>
<evidence type="ECO:0000256" key="5">
    <source>
        <dbReference type="ARBA" id="ARBA00023033"/>
    </source>
</evidence>
<evidence type="ECO:0000256" key="4">
    <source>
        <dbReference type="ARBA" id="ARBA00023002"/>
    </source>
</evidence>
<dbReference type="GO" id="GO:0071949">
    <property type="term" value="F:FAD binding"/>
    <property type="evidence" value="ECO:0007669"/>
    <property type="project" value="InterPro"/>
</dbReference>
<comment type="caution">
    <text evidence="8">The sequence shown here is derived from an EMBL/GenBank/DDBJ whole genome shotgun (WGS) entry which is preliminary data.</text>
</comment>
<feature type="transmembrane region" description="Helical" evidence="6">
    <location>
        <begin position="26"/>
        <end position="46"/>
    </location>
</feature>
<evidence type="ECO:0000313" key="8">
    <source>
        <dbReference type="EMBL" id="KAF9749706.1"/>
    </source>
</evidence>
<accession>A0A8H7N5Y7</accession>
<evidence type="ECO:0000256" key="6">
    <source>
        <dbReference type="SAM" id="Phobius"/>
    </source>
</evidence>
<feature type="domain" description="FAD-binding" evidence="7">
    <location>
        <begin position="29"/>
        <end position="358"/>
    </location>
</feature>
<dbReference type="PRINTS" id="PR00420">
    <property type="entry name" value="RNGMNOXGNASE"/>
</dbReference>
<dbReference type="PANTHER" id="PTHR13789">
    <property type="entry name" value="MONOOXYGENASE"/>
    <property type="match status" value="1"/>
</dbReference>
<keyword evidence="6" id="KW-1133">Transmembrane helix</keyword>
<evidence type="ECO:0000256" key="1">
    <source>
        <dbReference type="ARBA" id="ARBA00007992"/>
    </source>
</evidence>
<protein>
    <recommendedName>
        <fullName evidence="7">FAD-binding domain-containing protein</fullName>
    </recommendedName>
</protein>
<dbReference type="PANTHER" id="PTHR13789:SF309">
    <property type="entry name" value="PUTATIVE (AFU_ORTHOLOGUE AFUA_6G14510)-RELATED"/>
    <property type="match status" value="1"/>
</dbReference>
<keyword evidence="2" id="KW-0285">Flavoprotein</keyword>
<keyword evidence="5" id="KW-0503">Monooxygenase</keyword>
<sequence>MEPLKYTFPDPIIEPPKISRQTCANMVFTVAIIGGGIAGLSAAIALRQLPSVDVQVYERAKEFKELGALIGLAPNGLRTLEKLGVEEVLSDEVGWRSPNGVPMCFKHFKTGDVLSIDYNHNVPDRRHQFARMHRASLQKALLKDLPPSILHTSKKVSIVRTNDDGATVDFEDGTSLTADLVIGADGIKSKVRESFIKNHKLSSSGDAIFRTTFPYDLVADLPGLEQNSTHYQSPTSWFFGTRLGSDQFGVTCSFHVDKNDPFTDTTWNAPATVDDIRKVFKDFYSPIPLIIDRIPEGTLRRYTNEAGEALSRWTFGNRVTLIGDAAHTHGGAYAAGASLAVDDAYVLYLSLRTIIQEGVKEQEKVSATRIGEALYLYEETRRPHLERVLKEVHSGRKGQTARFEKIREEGVPESDASFRKRLASKGDPVWLNEHDAEGQFNKIYSSSSSSQASVDEVRPKL</sequence>
<dbReference type="EMBL" id="JADCTT010000007">
    <property type="protein sequence ID" value="KAF9749706.1"/>
    <property type="molecule type" value="Genomic_DNA"/>
</dbReference>
<keyword evidence="3" id="KW-0274">FAD</keyword>
<dbReference type="InterPro" id="IPR036188">
    <property type="entry name" value="FAD/NAD-bd_sf"/>
</dbReference>
<proteinExistence type="inferred from homology"/>
<evidence type="ECO:0000313" key="9">
    <source>
        <dbReference type="Proteomes" id="UP000616885"/>
    </source>
</evidence>
<dbReference type="Proteomes" id="UP000616885">
    <property type="component" value="Unassembled WGS sequence"/>
</dbReference>
<dbReference type="SUPFAM" id="SSF51905">
    <property type="entry name" value="FAD/NAD(P)-binding domain"/>
    <property type="match status" value="1"/>
</dbReference>
<dbReference type="Gene3D" id="3.50.50.60">
    <property type="entry name" value="FAD/NAD(P)-binding domain"/>
    <property type="match status" value="1"/>
</dbReference>
<gene>
    <name evidence="8" type="ORF">IM811_015733</name>
</gene>
<keyword evidence="6" id="KW-0812">Transmembrane</keyword>
<dbReference type="GO" id="GO:0004497">
    <property type="term" value="F:monooxygenase activity"/>
    <property type="evidence" value="ECO:0007669"/>
    <property type="project" value="UniProtKB-KW"/>
</dbReference>
<evidence type="ECO:0000256" key="2">
    <source>
        <dbReference type="ARBA" id="ARBA00022630"/>
    </source>
</evidence>
<dbReference type="InterPro" id="IPR002938">
    <property type="entry name" value="FAD-bd"/>
</dbReference>
<keyword evidence="6" id="KW-0472">Membrane</keyword>
<dbReference type="AlphaFoldDB" id="A0A8H7N5Y7"/>
<evidence type="ECO:0000259" key="7">
    <source>
        <dbReference type="Pfam" id="PF01494"/>
    </source>
</evidence>
<comment type="similarity">
    <text evidence="1">Belongs to the paxM FAD-dependent monooxygenase family.</text>
</comment>
<dbReference type="Pfam" id="PF01494">
    <property type="entry name" value="FAD_binding_3"/>
    <property type="match status" value="1"/>
</dbReference>
<keyword evidence="4" id="KW-0560">Oxidoreductase</keyword>